<dbReference type="EMBL" id="ML769502">
    <property type="protein sequence ID" value="KAE9397156.1"/>
    <property type="molecule type" value="Genomic_DNA"/>
</dbReference>
<feature type="compositionally biased region" description="Polar residues" evidence="1">
    <location>
        <begin position="298"/>
        <end position="307"/>
    </location>
</feature>
<feature type="transmembrane region" description="Helical" evidence="2">
    <location>
        <begin position="179"/>
        <end position="196"/>
    </location>
</feature>
<organism evidence="3 4">
    <name type="scientific">Gymnopus androsaceus JB14</name>
    <dbReference type="NCBI Taxonomy" id="1447944"/>
    <lineage>
        <taxon>Eukaryota</taxon>
        <taxon>Fungi</taxon>
        <taxon>Dikarya</taxon>
        <taxon>Basidiomycota</taxon>
        <taxon>Agaricomycotina</taxon>
        <taxon>Agaricomycetes</taxon>
        <taxon>Agaricomycetidae</taxon>
        <taxon>Agaricales</taxon>
        <taxon>Marasmiineae</taxon>
        <taxon>Omphalotaceae</taxon>
        <taxon>Gymnopus</taxon>
    </lineage>
</organism>
<protein>
    <submittedName>
        <fullName evidence="3">Uncharacterized protein</fullName>
    </submittedName>
</protein>
<dbReference type="AlphaFoldDB" id="A0A6A4HGR5"/>
<keyword evidence="2" id="KW-0472">Membrane</keyword>
<feature type="region of interest" description="Disordered" evidence="1">
    <location>
        <begin position="276"/>
        <end position="312"/>
    </location>
</feature>
<keyword evidence="4" id="KW-1185">Reference proteome</keyword>
<reference evidence="3" key="1">
    <citation type="journal article" date="2019" name="Environ. Microbiol.">
        <title>Fungal ecological strategies reflected in gene transcription - a case study of two litter decomposers.</title>
        <authorList>
            <person name="Barbi F."/>
            <person name="Kohler A."/>
            <person name="Barry K."/>
            <person name="Baskaran P."/>
            <person name="Daum C."/>
            <person name="Fauchery L."/>
            <person name="Ihrmark K."/>
            <person name="Kuo A."/>
            <person name="LaButti K."/>
            <person name="Lipzen A."/>
            <person name="Morin E."/>
            <person name="Grigoriev I.V."/>
            <person name="Henrissat B."/>
            <person name="Lindahl B."/>
            <person name="Martin F."/>
        </authorList>
    </citation>
    <scope>NUCLEOTIDE SEQUENCE</scope>
    <source>
        <strain evidence="3">JB14</strain>
    </source>
</reference>
<sequence length="350" mass="38386">MSTTILASDPSITYFPQNAWTPDGDGTMTTNNAGASVQLTSQLFRKTQEKAIDTAYHSDFWRWPPFSKQLSTEYSCRLGTIPPTVGNHEPTRPVSNYTLDHEPPVLPQVWRAGDILVITAINNQIDFILGSIVYDSNTLVSNESIPSPSESITEHTLTSSPTISFATIISAVGAPATNLFVGTIVGGVIAALVVLVEHKTLFRMMRLTPSPFCLVCRQRDAPTEGRHGLESPSSTLSTFLHAERKLRTIWELRCLGSIPHSVSTVSAVFGDRSQTSSFVDEKKGGSESANSPPVPNTIALNPHSTVFTTGTRSTGPPPSYTYYKIDWSVSEKLRVVKLTQSFEWFEYQIS</sequence>
<evidence type="ECO:0000313" key="4">
    <source>
        <dbReference type="Proteomes" id="UP000799118"/>
    </source>
</evidence>
<gene>
    <name evidence="3" type="ORF">BT96DRAFT_996112</name>
</gene>
<dbReference type="Proteomes" id="UP000799118">
    <property type="component" value="Unassembled WGS sequence"/>
</dbReference>
<proteinExistence type="predicted"/>
<dbReference type="OrthoDB" id="3265734at2759"/>
<keyword evidence="2" id="KW-0812">Transmembrane</keyword>
<evidence type="ECO:0000256" key="2">
    <source>
        <dbReference type="SAM" id="Phobius"/>
    </source>
</evidence>
<name>A0A6A4HGR5_9AGAR</name>
<accession>A0A6A4HGR5</accession>
<evidence type="ECO:0000313" key="3">
    <source>
        <dbReference type="EMBL" id="KAE9397156.1"/>
    </source>
</evidence>
<evidence type="ECO:0000256" key="1">
    <source>
        <dbReference type="SAM" id="MobiDB-lite"/>
    </source>
</evidence>
<keyword evidence="2" id="KW-1133">Transmembrane helix</keyword>